<evidence type="ECO:0000259" key="3">
    <source>
        <dbReference type="Pfam" id="PF00501"/>
    </source>
</evidence>
<comment type="caution">
    <text evidence="5">The sequence shown here is derived from an EMBL/GenBank/DDBJ whole genome shotgun (WGS) entry which is preliminary data.</text>
</comment>
<gene>
    <name evidence="5" type="ORF">BDZ94DRAFT_1296127</name>
</gene>
<feature type="domain" description="Thioester reductase (TE)" evidence="4">
    <location>
        <begin position="706"/>
        <end position="947"/>
    </location>
</feature>
<dbReference type="Pfam" id="PF07993">
    <property type="entry name" value="NAD_binding_4"/>
    <property type="match status" value="1"/>
</dbReference>
<reference evidence="5" key="1">
    <citation type="submission" date="2020-11" db="EMBL/GenBank/DDBJ databases">
        <authorList>
            <consortium name="DOE Joint Genome Institute"/>
            <person name="Ahrendt S."/>
            <person name="Riley R."/>
            <person name="Andreopoulos W."/>
            <person name="Labutti K."/>
            <person name="Pangilinan J."/>
            <person name="Ruiz-Duenas F.J."/>
            <person name="Barrasa J.M."/>
            <person name="Sanchez-Garcia M."/>
            <person name="Camarero S."/>
            <person name="Miyauchi S."/>
            <person name="Serrano A."/>
            <person name="Linde D."/>
            <person name="Babiker R."/>
            <person name="Drula E."/>
            <person name="Ayuso-Fernandez I."/>
            <person name="Pacheco R."/>
            <person name="Padilla G."/>
            <person name="Ferreira P."/>
            <person name="Barriuso J."/>
            <person name="Kellner H."/>
            <person name="Castanera R."/>
            <person name="Alfaro M."/>
            <person name="Ramirez L."/>
            <person name="Pisabarro A.G."/>
            <person name="Kuo A."/>
            <person name="Tritt A."/>
            <person name="Lipzen A."/>
            <person name="He G."/>
            <person name="Yan M."/>
            <person name="Ng V."/>
            <person name="Cullen D."/>
            <person name="Martin F."/>
            <person name="Rosso M.-N."/>
            <person name="Henrissat B."/>
            <person name="Hibbett D."/>
            <person name="Martinez A.T."/>
            <person name="Grigoriev I.V."/>
        </authorList>
    </citation>
    <scope>NUCLEOTIDE SEQUENCE</scope>
    <source>
        <strain evidence="5">CBS 247.69</strain>
    </source>
</reference>
<dbReference type="InterPro" id="IPR051414">
    <property type="entry name" value="Adenylate-forming_Reductase"/>
</dbReference>
<evidence type="ECO:0008006" key="7">
    <source>
        <dbReference type="Google" id="ProtNLM"/>
    </source>
</evidence>
<dbReference type="EMBL" id="MU150244">
    <property type="protein sequence ID" value="KAF9465935.1"/>
    <property type="molecule type" value="Genomic_DNA"/>
</dbReference>
<keyword evidence="1" id="KW-0596">Phosphopantetheine</keyword>
<dbReference type="Pfam" id="PF23562">
    <property type="entry name" value="AMP-binding_C_3"/>
    <property type="match status" value="1"/>
</dbReference>
<dbReference type="PANTHER" id="PTHR43439">
    <property type="entry name" value="PHENYLACETATE-COENZYME A LIGASE"/>
    <property type="match status" value="1"/>
</dbReference>
<evidence type="ECO:0000259" key="4">
    <source>
        <dbReference type="Pfam" id="PF07993"/>
    </source>
</evidence>
<dbReference type="PANTHER" id="PTHR43439:SF2">
    <property type="entry name" value="ENZYME, PUTATIVE (JCVI)-RELATED"/>
    <property type="match status" value="1"/>
</dbReference>
<protein>
    <recommendedName>
        <fullName evidence="7">Acetyl-CoA synthetase-like protein</fullName>
    </recommendedName>
</protein>
<dbReference type="Pfam" id="PF00501">
    <property type="entry name" value="AMP-binding"/>
    <property type="match status" value="1"/>
</dbReference>
<evidence type="ECO:0000313" key="5">
    <source>
        <dbReference type="EMBL" id="KAF9465935.1"/>
    </source>
</evidence>
<sequence>MAFLTPQATGCRTFSPPPLDGSLSLPEIYDYNGIHNSQHPLFVYEGLDGRMETILWGQASRAVHTAARYVQSSLRAENTHNQSTVISILGNMDTFTYCALIVGILRAGYQAFPISTRNSAVAIAHLLRQVNSKYVFVSNGAAIQRLVSTVCAQPLVGGVPGVNLHLLPIPSFVSLFEMSGDMFVPLAPMEHPPDLAPALILHSSGTSAFPKPVRFTHRTLIQWGLLPYYGDIDICGQILCSHSLPLYHAMGTPLLTWTMTSGVIVASFAPDNTPVIPTPERVLSGALATKSSIIFCVPAFIEAWVVRPENISKLRKFLAVVFGGAPMQSGVGERLVAEGVNLIPFYGATEVGCVVKFLPRERAADWSYFEFSSHCEPAFIQYQGNVFQLLIVDCPTLTPNIINTRYNSMDAYDTNDLLVQHPTIPQLWRVYGRCDDQLAHSTGEKTNPVPIESTLIRHPKIRGAVMFGRGHFHAGILLDLLPEYAFDPIDKQQLSAFRAEILPLVEEANRFAPTHSRLFQEMILVSKPSKLFEYNSKGKPMRKVVLELYEHEIERVYASIEVSSQADIPVPMTWRQAECTVFVRKAVIKAMKYTIKDDDDLFQAGCDSFRAIWIRNIIVDGLCRNIRSHTRNKIPQNLVYLNPTINKLTSYLIQVIHHGQTSVAMSITSGKFAEMEGLVRKYCATFPSHRPQAYKNAGVGGDAVLLTGSTGFLGSHILKSLVETPEVTRVYTLNRRDTRGKRSIRDRHLSGFSNRGLDVSILSSDKLFFLEGDTTSEYLGLGPDMYCQLQTVVTHIIHNAWRVDFNVSLSSMEPLIAGTRRIVDFALGSKREVIPRLVFISTLSVFLNWARGIPAPENENRQPGTAMGLGYTESKWVTENILIKASEKSPLKPIIIRPGHICGGPSGYWDPVEWVPAIVRSGQHLGCLPRPEGNVTWIPAHVAAAAITEMRSSQDTFLNLTHPHPVSSSFIFETFAEHLDIRLIGYRDWLTALETSSIDNNDVVEASQHDNPALLLLDFYRSLYRPSSTVYMDTEAFGFPTPSIDQALAAAPKTLTNLPPLSHSDIQAWVVYWRKMGALR</sequence>
<accession>A0A9P5YE04</accession>
<dbReference type="InterPro" id="IPR036291">
    <property type="entry name" value="NAD(P)-bd_dom_sf"/>
</dbReference>
<organism evidence="5 6">
    <name type="scientific">Collybia nuda</name>
    <dbReference type="NCBI Taxonomy" id="64659"/>
    <lineage>
        <taxon>Eukaryota</taxon>
        <taxon>Fungi</taxon>
        <taxon>Dikarya</taxon>
        <taxon>Basidiomycota</taxon>
        <taxon>Agaricomycotina</taxon>
        <taxon>Agaricomycetes</taxon>
        <taxon>Agaricomycetidae</taxon>
        <taxon>Agaricales</taxon>
        <taxon>Tricholomatineae</taxon>
        <taxon>Clitocybaceae</taxon>
        <taxon>Collybia</taxon>
    </lineage>
</organism>
<dbReference type="OrthoDB" id="429813at2759"/>
<dbReference type="SUPFAM" id="SSF51735">
    <property type="entry name" value="NAD(P)-binding Rossmann-fold domains"/>
    <property type="match status" value="1"/>
</dbReference>
<dbReference type="Proteomes" id="UP000807353">
    <property type="component" value="Unassembled WGS sequence"/>
</dbReference>
<evidence type="ECO:0000313" key="6">
    <source>
        <dbReference type="Proteomes" id="UP000807353"/>
    </source>
</evidence>
<keyword evidence="2" id="KW-0597">Phosphoprotein</keyword>
<keyword evidence="6" id="KW-1185">Reference proteome</keyword>
<feature type="domain" description="AMP-dependent synthetase/ligase" evidence="3">
    <location>
        <begin position="63"/>
        <end position="362"/>
    </location>
</feature>
<dbReference type="InterPro" id="IPR000873">
    <property type="entry name" value="AMP-dep_synth/lig_dom"/>
</dbReference>
<dbReference type="InterPro" id="IPR042099">
    <property type="entry name" value="ANL_N_sf"/>
</dbReference>
<dbReference type="AlphaFoldDB" id="A0A9P5YE04"/>
<evidence type="ECO:0000256" key="1">
    <source>
        <dbReference type="ARBA" id="ARBA00022450"/>
    </source>
</evidence>
<dbReference type="SUPFAM" id="SSF56801">
    <property type="entry name" value="Acetyl-CoA synthetase-like"/>
    <property type="match status" value="1"/>
</dbReference>
<dbReference type="Gene3D" id="3.40.50.720">
    <property type="entry name" value="NAD(P)-binding Rossmann-like Domain"/>
    <property type="match status" value="1"/>
</dbReference>
<proteinExistence type="predicted"/>
<evidence type="ECO:0000256" key="2">
    <source>
        <dbReference type="ARBA" id="ARBA00022553"/>
    </source>
</evidence>
<dbReference type="Gene3D" id="3.40.50.12780">
    <property type="entry name" value="N-terminal domain of ligase-like"/>
    <property type="match status" value="1"/>
</dbReference>
<dbReference type="InterPro" id="IPR013120">
    <property type="entry name" value="FAR_NAD-bd"/>
</dbReference>
<name>A0A9P5YE04_9AGAR</name>